<evidence type="ECO:0000256" key="1">
    <source>
        <dbReference type="SAM" id="MobiDB-lite"/>
    </source>
</evidence>
<accession>M2N319</accession>
<feature type="region of interest" description="Disordered" evidence="1">
    <location>
        <begin position="1"/>
        <end position="33"/>
    </location>
</feature>
<dbReference type="OMA" id="DGAHCET"/>
<feature type="compositionally biased region" description="Low complexity" evidence="1">
    <location>
        <begin position="1"/>
        <end position="14"/>
    </location>
</feature>
<feature type="region of interest" description="Disordered" evidence="1">
    <location>
        <begin position="54"/>
        <end position="114"/>
    </location>
</feature>
<feature type="region of interest" description="Disordered" evidence="1">
    <location>
        <begin position="912"/>
        <end position="931"/>
    </location>
</feature>
<organism evidence="2 3">
    <name type="scientific">Baudoinia panamericana (strain UAMH 10762)</name>
    <name type="common">Angels' share fungus</name>
    <name type="synonym">Baudoinia compniacensis (strain UAMH 10762)</name>
    <dbReference type="NCBI Taxonomy" id="717646"/>
    <lineage>
        <taxon>Eukaryota</taxon>
        <taxon>Fungi</taxon>
        <taxon>Dikarya</taxon>
        <taxon>Ascomycota</taxon>
        <taxon>Pezizomycotina</taxon>
        <taxon>Dothideomycetes</taxon>
        <taxon>Dothideomycetidae</taxon>
        <taxon>Mycosphaerellales</taxon>
        <taxon>Teratosphaeriaceae</taxon>
        <taxon>Baudoinia</taxon>
    </lineage>
</organism>
<feature type="compositionally biased region" description="Basic and acidic residues" evidence="1">
    <location>
        <begin position="741"/>
        <end position="760"/>
    </location>
</feature>
<feature type="region of interest" description="Disordered" evidence="1">
    <location>
        <begin position="1124"/>
        <end position="1143"/>
    </location>
</feature>
<protein>
    <submittedName>
        <fullName evidence="2">Uncharacterized protein</fullName>
    </submittedName>
</protein>
<feature type="compositionally biased region" description="Low complexity" evidence="1">
    <location>
        <begin position="881"/>
        <end position="895"/>
    </location>
</feature>
<name>M2N319_BAUPA</name>
<feature type="region of interest" description="Disordered" evidence="1">
    <location>
        <begin position="497"/>
        <end position="583"/>
    </location>
</feature>
<sequence>MAATPSLRSSRSSSAVSHHPQPLTRALTSDRPSAFLQRTYSQNILVLEKWAEDVSQSGSDIGEEIRKMNEEQKARSRQSSIQSSHQGDVDGARSVASGAPRDVESSRSRGSSYSTNIVNVNGLARSGGYSPAGYFNSPVGSVGSTSGWSHISGARKASTTGSSRLAQMIEPVHEGRPLDSPLALAYSMHSASPPEHQLSRQASQSSFARQYDIVAGQMDNLNDFGPQSAPEQSHPLLGTEQEDVQHGAVTPPYRPGSADTFQQAQVAFKDFDGVHFSPDTEEFVEVDGDGNEVRRVAARNSSVRLSMDAASLLHTPRARLISHAAPPPADGMVYYPAPVPRMLNLPKRLSQLPSASVQAQRRSQLIGSLGPNARMSAPWLPELNLNDGHSRQGSGSQSAHSGAPRSMLNERMSVANLQSLPPQLRAGVYFDQQSVPHNVQIQSQSAVATLDNILAASATAPVNAFTDHPFAGDVRKSTFAPERPYMARTVTTPVPRTLDEPETVKQPRRRSTFGNLLRRSSSGDKLADQLQKRGSRASLLTDLGNEDGGKPRRRRSQISFGEDLSKRAEPVRTPGNETVESEFGHGLIAQARHADGGEVAEDEVHMAGGSRPGTSSSGQRLDEGAQIEEDFREEEGQEDIEYAEPVFVKPSTLLAELQVRKAQQKSRNRTAATHFPNGMHSTLLEMDAVEEINKTKRKKQRVPLAWEDPQQQAPDPQDEDDDVPLGVLFPGKDGLLGGKKKLGDGHDWDRPLGLMEKRELEDSEPLSSRRNRMLGLPPDFGRAERDSSKVRLLPNNSELHLAGQPDAPPEGEAEDEGDKLLEGETLAQRLRRLRTKNELDGALADVVAKDGSRPVSAFSDDLLKRLGGIDIDKNGNDEDAANAAASDKPTEAGTAAEEETLGQRRARLQREREIAGEHSAAGGDASTRPNLLRSTSSLANLLATNPVGTRKLSRKHEPAEGTLLHANAHQQAQQRQQILNTNRQSTLYGVEPHNSGARPLSSSHAGMTGVHGLQNGRAPTGGFAGGMYNNGMGAVGMGPASAPLYGMSGTNGYFTSPTAGMTYGGGMLGYGMQPPQSMMSPMAYQQMGMSAGYGFPSPIVGGYGFAAPPHMQWGSMGVATGMEDPMDSERREGIDRWRLSVAQ</sequence>
<dbReference type="KEGG" id="bcom:BAUCODRAFT_146896"/>
<dbReference type="OrthoDB" id="5288142at2759"/>
<feature type="compositionally biased region" description="Low complexity" evidence="1">
    <location>
        <begin position="391"/>
        <end position="403"/>
    </location>
</feature>
<proteinExistence type="predicted"/>
<evidence type="ECO:0000313" key="2">
    <source>
        <dbReference type="EMBL" id="EMC98353.1"/>
    </source>
</evidence>
<evidence type="ECO:0000313" key="3">
    <source>
        <dbReference type="Proteomes" id="UP000011761"/>
    </source>
</evidence>
<dbReference type="eggNOG" id="ENOG502SA0I">
    <property type="taxonomic scope" value="Eukaryota"/>
</dbReference>
<feature type="compositionally biased region" description="Basic and acidic residues" evidence="1">
    <location>
        <begin position="1127"/>
        <end position="1143"/>
    </location>
</feature>
<feature type="compositionally biased region" description="Basic and acidic residues" evidence="1">
    <location>
        <begin position="63"/>
        <end position="74"/>
    </location>
</feature>
<dbReference type="GeneID" id="19108721"/>
<dbReference type="HOGENOM" id="CLU_001373_0_0_1"/>
<feature type="region of interest" description="Disordered" evidence="1">
    <location>
        <begin position="868"/>
        <end position="905"/>
    </location>
</feature>
<reference evidence="2 3" key="1">
    <citation type="journal article" date="2012" name="PLoS Pathog.">
        <title>Diverse lifestyles and strategies of plant pathogenesis encoded in the genomes of eighteen Dothideomycetes fungi.</title>
        <authorList>
            <person name="Ohm R.A."/>
            <person name="Feau N."/>
            <person name="Henrissat B."/>
            <person name="Schoch C.L."/>
            <person name="Horwitz B.A."/>
            <person name="Barry K.W."/>
            <person name="Condon B.J."/>
            <person name="Copeland A.C."/>
            <person name="Dhillon B."/>
            <person name="Glaser F."/>
            <person name="Hesse C.N."/>
            <person name="Kosti I."/>
            <person name="LaButti K."/>
            <person name="Lindquist E.A."/>
            <person name="Lucas S."/>
            <person name="Salamov A.A."/>
            <person name="Bradshaw R.E."/>
            <person name="Ciuffetti L."/>
            <person name="Hamelin R.C."/>
            <person name="Kema G.H.J."/>
            <person name="Lawrence C."/>
            <person name="Scott J.A."/>
            <person name="Spatafora J.W."/>
            <person name="Turgeon B.G."/>
            <person name="de Wit P.J.G.M."/>
            <person name="Zhong S."/>
            <person name="Goodwin S.B."/>
            <person name="Grigoriev I.V."/>
        </authorList>
    </citation>
    <scope>NUCLEOTIDE SEQUENCE [LARGE SCALE GENOMIC DNA]</scope>
    <source>
        <strain evidence="2 3">UAMH 10762</strain>
    </source>
</reference>
<dbReference type="RefSeq" id="XP_007675013.1">
    <property type="nucleotide sequence ID" value="XM_007676823.1"/>
</dbReference>
<gene>
    <name evidence="2" type="ORF">BAUCODRAFT_146896</name>
</gene>
<feature type="compositionally biased region" description="Basic and acidic residues" evidence="1">
    <location>
        <begin position="521"/>
        <end position="531"/>
    </location>
</feature>
<dbReference type="STRING" id="717646.M2N319"/>
<keyword evidence="3" id="KW-1185">Reference proteome</keyword>
<feature type="region of interest" description="Disordered" evidence="1">
    <location>
        <begin position="694"/>
        <end position="819"/>
    </location>
</feature>
<dbReference type="EMBL" id="KB445553">
    <property type="protein sequence ID" value="EMC98353.1"/>
    <property type="molecule type" value="Genomic_DNA"/>
</dbReference>
<feature type="region of interest" description="Disordered" evidence="1">
    <location>
        <begin position="377"/>
        <end position="405"/>
    </location>
</feature>
<dbReference type="AlphaFoldDB" id="M2N319"/>
<dbReference type="Proteomes" id="UP000011761">
    <property type="component" value="Unassembled WGS sequence"/>
</dbReference>